<keyword evidence="3" id="KW-0804">Transcription</keyword>
<protein>
    <submittedName>
        <fullName evidence="5">Lrp/AsnC family transcriptional regulator</fullName>
    </submittedName>
</protein>
<evidence type="ECO:0000256" key="3">
    <source>
        <dbReference type="ARBA" id="ARBA00023163"/>
    </source>
</evidence>
<dbReference type="InterPro" id="IPR000485">
    <property type="entry name" value="AsnC-type_HTH_dom"/>
</dbReference>
<organism evidence="5 6">
    <name type="scientific">Candidatus Sysuiplasma superficiale</name>
    <dbReference type="NCBI Taxonomy" id="2823368"/>
    <lineage>
        <taxon>Archaea</taxon>
        <taxon>Methanobacteriati</taxon>
        <taxon>Thermoplasmatota</taxon>
        <taxon>Thermoplasmata</taxon>
        <taxon>Candidatus Sysuiplasmatales</taxon>
        <taxon>Candidatus Sysuiplasmataceae</taxon>
        <taxon>Candidatus Sysuiplasma</taxon>
    </lineage>
</organism>
<dbReference type="InterPro" id="IPR011008">
    <property type="entry name" value="Dimeric_a/b-barrel"/>
</dbReference>
<dbReference type="Proteomes" id="UP000716004">
    <property type="component" value="Unassembled WGS sequence"/>
</dbReference>
<dbReference type="PROSITE" id="PS50956">
    <property type="entry name" value="HTH_ASNC_2"/>
    <property type="match status" value="1"/>
</dbReference>
<dbReference type="GO" id="GO:0005829">
    <property type="term" value="C:cytosol"/>
    <property type="evidence" value="ECO:0007669"/>
    <property type="project" value="TreeGrafter"/>
</dbReference>
<dbReference type="Gene3D" id="1.10.10.10">
    <property type="entry name" value="Winged helix-like DNA-binding domain superfamily/Winged helix DNA-binding domain"/>
    <property type="match status" value="1"/>
</dbReference>
<keyword evidence="2" id="KW-0238">DNA-binding</keyword>
<accession>A0A8J8CBE6</accession>
<dbReference type="PROSITE" id="PS00519">
    <property type="entry name" value="HTH_ASNC_1"/>
    <property type="match status" value="1"/>
</dbReference>
<dbReference type="GO" id="GO:0043200">
    <property type="term" value="P:response to amino acid"/>
    <property type="evidence" value="ECO:0007669"/>
    <property type="project" value="TreeGrafter"/>
</dbReference>
<keyword evidence="1" id="KW-0805">Transcription regulation</keyword>
<name>A0A8J8CBE6_9ARCH</name>
<comment type="caution">
    <text evidence="5">The sequence shown here is derived from an EMBL/GenBank/DDBJ whole genome shotgun (WGS) entry which is preliminary data.</text>
</comment>
<dbReference type="SMART" id="SM00344">
    <property type="entry name" value="HTH_ASNC"/>
    <property type="match status" value="1"/>
</dbReference>
<dbReference type="CDD" id="cd00090">
    <property type="entry name" value="HTH_ARSR"/>
    <property type="match status" value="1"/>
</dbReference>
<dbReference type="AlphaFoldDB" id="A0A8J8CBE6"/>
<dbReference type="InterPro" id="IPR011991">
    <property type="entry name" value="ArsR-like_HTH"/>
</dbReference>
<dbReference type="EMBL" id="JAGVSJ010000001">
    <property type="protein sequence ID" value="MBX8630946.1"/>
    <property type="molecule type" value="Genomic_DNA"/>
</dbReference>
<dbReference type="Pfam" id="PF01037">
    <property type="entry name" value="AsnC_trans_reg"/>
    <property type="match status" value="1"/>
</dbReference>
<dbReference type="PANTHER" id="PTHR30154:SF34">
    <property type="entry name" value="TRANSCRIPTIONAL REGULATOR AZLB"/>
    <property type="match status" value="1"/>
</dbReference>
<evidence type="ECO:0000256" key="1">
    <source>
        <dbReference type="ARBA" id="ARBA00023015"/>
    </source>
</evidence>
<evidence type="ECO:0000313" key="5">
    <source>
        <dbReference type="EMBL" id="MBX8630946.1"/>
    </source>
</evidence>
<dbReference type="InterPro" id="IPR019888">
    <property type="entry name" value="Tscrpt_reg_AsnC-like"/>
</dbReference>
<dbReference type="InterPro" id="IPR036390">
    <property type="entry name" value="WH_DNA-bd_sf"/>
</dbReference>
<evidence type="ECO:0000259" key="4">
    <source>
        <dbReference type="PROSITE" id="PS50956"/>
    </source>
</evidence>
<dbReference type="PRINTS" id="PR00033">
    <property type="entry name" value="HTHASNC"/>
</dbReference>
<dbReference type="GO" id="GO:0043565">
    <property type="term" value="F:sequence-specific DNA binding"/>
    <property type="evidence" value="ECO:0007669"/>
    <property type="project" value="InterPro"/>
</dbReference>
<evidence type="ECO:0000256" key="2">
    <source>
        <dbReference type="ARBA" id="ARBA00023125"/>
    </source>
</evidence>
<gene>
    <name evidence="5" type="ORF">J9259_00250</name>
</gene>
<evidence type="ECO:0000313" key="6">
    <source>
        <dbReference type="Proteomes" id="UP000716004"/>
    </source>
</evidence>
<feature type="domain" description="HTH asnC-type" evidence="4">
    <location>
        <begin position="9"/>
        <end position="70"/>
    </location>
</feature>
<dbReference type="InterPro" id="IPR019887">
    <property type="entry name" value="Tscrpt_reg_AsnC/Lrp_C"/>
</dbReference>
<dbReference type="InterPro" id="IPR019885">
    <property type="entry name" value="Tscrpt_reg_HTH_AsnC-type_CS"/>
</dbReference>
<dbReference type="InterPro" id="IPR036388">
    <property type="entry name" value="WH-like_DNA-bd_sf"/>
</dbReference>
<sequence length="160" mass="17402">MKADSGIGLDLLDVNIIRELQADARISYRALARKLGVSVTTVSGRVRRMKDTGLIRSFTIIVNPEKAGNVYCTALYIRTENGSDPRKVGEAVSGIKGICYTYHTLGIYNLIALGSAPNKDDFSSMIRQINGLKGVKEVIPSVVLDTIKEDPKHIIALAGR</sequence>
<reference evidence="5" key="1">
    <citation type="submission" date="2021-04" db="EMBL/GenBank/DDBJ databases">
        <title>Genomic insights into ecological role and evolution of a novel Thermoplasmata order Candidatus Sysuiplasmatales.</title>
        <authorList>
            <person name="Yuan Y."/>
        </authorList>
    </citation>
    <scope>NUCLEOTIDE SEQUENCE</scope>
    <source>
        <strain evidence="5">YP2-bin.285</strain>
    </source>
</reference>
<proteinExistence type="predicted"/>
<dbReference type="Gene3D" id="3.30.70.920">
    <property type="match status" value="1"/>
</dbReference>
<dbReference type="SUPFAM" id="SSF46785">
    <property type="entry name" value="Winged helix' DNA-binding domain"/>
    <property type="match status" value="1"/>
</dbReference>
<dbReference type="SUPFAM" id="SSF54909">
    <property type="entry name" value="Dimeric alpha+beta barrel"/>
    <property type="match status" value="1"/>
</dbReference>
<dbReference type="Pfam" id="PF13412">
    <property type="entry name" value="HTH_24"/>
    <property type="match status" value="1"/>
</dbReference>
<dbReference type="PANTHER" id="PTHR30154">
    <property type="entry name" value="LEUCINE-RESPONSIVE REGULATORY PROTEIN"/>
    <property type="match status" value="1"/>
</dbReference>